<dbReference type="EMBL" id="CP046401">
    <property type="protein sequence ID" value="QGY47987.1"/>
    <property type="molecule type" value="Genomic_DNA"/>
</dbReference>
<feature type="domain" description="Carbohydrate-binding" evidence="2">
    <location>
        <begin position="58"/>
        <end position="209"/>
    </location>
</feature>
<organism evidence="4 5">
    <name type="scientific">Maribellus comscasis</name>
    <dbReference type="NCBI Taxonomy" id="2681766"/>
    <lineage>
        <taxon>Bacteria</taxon>
        <taxon>Pseudomonadati</taxon>
        <taxon>Bacteroidota</taxon>
        <taxon>Bacteroidia</taxon>
        <taxon>Marinilabiliales</taxon>
        <taxon>Prolixibacteraceae</taxon>
        <taxon>Maribellus</taxon>
    </lineage>
</organism>
<name>A0A6I6K5I4_9BACT</name>
<dbReference type="Gene3D" id="2.60.40.1190">
    <property type="match status" value="1"/>
</dbReference>
<protein>
    <submittedName>
        <fullName evidence="4">Uncharacterized protein</fullName>
    </submittedName>
</protein>
<dbReference type="AlphaFoldDB" id="A0A6I6K5I4"/>
<feature type="signal peptide" evidence="1">
    <location>
        <begin position="1"/>
        <end position="22"/>
    </location>
</feature>
<dbReference type="InterPro" id="IPR010502">
    <property type="entry name" value="Carb-bd_dom_fam9"/>
</dbReference>
<dbReference type="SUPFAM" id="SSF49344">
    <property type="entry name" value="CBD9-like"/>
    <property type="match status" value="1"/>
</dbReference>
<dbReference type="Proteomes" id="UP000428260">
    <property type="component" value="Chromosome"/>
</dbReference>
<feature type="chain" id="PRO_5026140863" evidence="1">
    <location>
        <begin position="23"/>
        <end position="874"/>
    </location>
</feature>
<dbReference type="GO" id="GO:0016052">
    <property type="term" value="P:carbohydrate catabolic process"/>
    <property type="evidence" value="ECO:0007669"/>
    <property type="project" value="InterPro"/>
</dbReference>
<keyword evidence="1" id="KW-0732">Signal</keyword>
<evidence type="ECO:0000256" key="1">
    <source>
        <dbReference type="SAM" id="SignalP"/>
    </source>
</evidence>
<dbReference type="Pfam" id="PF19313">
    <property type="entry name" value="DUF5916"/>
    <property type="match status" value="1"/>
</dbReference>
<dbReference type="Pfam" id="PF06452">
    <property type="entry name" value="CBM9_1"/>
    <property type="match status" value="1"/>
</dbReference>
<dbReference type="GO" id="GO:0004553">
    <property type="term" value="F:hydrolase activity, hydrolyzing O-glycosyl compounds"/>
    <property type="evidence" value="ECO:0007669"/>
    <property type="project" value="InterPro"/>
</dbReference>
<keyword evidence="5" id="KW-1185">Reference proteome</keyword>
<reference evidence="4 5" key="1">
    <citation type="submission" date="2019-11" db="EMBL/GenBank/DDBJ databases">
        <authorList>
            <person name="Zheng R.K."/>
            <person name="Sun C.M."/>
        </authorList>
    </citation>
    <scope>NUCLEOTIDE SEQUENCE [LARGE SCALE GENOMIC DNA]</scope>
    <source>
        <strain evidence="4 5">WC007</strain>
    </source>
</reference>
<evidence type="ECO:0000313" key="5">
    <source>
        <dbReference type="Proteomes" id="UP000428260"/>
    </source>
</evidence>
<dbReference type="CDD" id="cd09618">
    <property type="entry name" value="CBM9_like_2"/>
    <property type="match status" value="1"/>
</dbReference>
<dbReference type="KEGG" id="mcos:GM418_31325"/>
<evidence type="ECO:0000259" key="3">
    <source>
        <dbReference type="Pfam" id="PF19313"/>
    </source>
</evidence>
<feature type="domain" description="DUF5916" evidence="3">
    <location>
        <begin position="255"/>
        <end position="871"/>
    </location>
</feature>
<evidence type="ECO:0000259" key="2">
    <source>
        <dbReference type="Pfam" id="PF06452"/>
    </source>
</evidence>
<proteinExistence type="predicted"/>
<sequence length="874" mass="100749">MYRNYLLILFFSISFLSESLVAESQDFNYTLSDDSLVNHHASIKRVYYATRTKLKPKVDGKLDDECWKVVGKWDGGFIQQQPHQANAPSQQTEIKILYDDTYLYFAIVCHDDEPDKISPILGRRDENNGDMAGIALDSYNDKQTAFEFNVTAAGQKVDLMHLGEYGWDFNWDAVWDGKSSVGDSAWYAEMRVPFTQLRFANKEEHVWGMHIWRWIHRLSEEDQWKLIPVDAPAMVYIFGELRGIKDIPFKRNFEVLPYVKSKYISDAHDKFKFGGGLDGKIAVTSDFTLDYTVNPDFGQVEADPSVLNLTSYEVFYDEKRPFFLEGNNILEYGAGSDLLFYSRRIGHAPSYEPEYTDGVNSISVPDNTSIINALKLTGKNKKGLSLGIINSMTANEQATLYSNNGSSKEAVEPFTNYFIGRVKKDFNKGNTVLGGLVTSTIRNIKDDHLDFLADNSTVGGVDFEHNWKNRKYFVNLKSFYSQVNGSTNAISSLQKNSRHYFQRPDADHLEYDQELTALEGWGGEISGGKRSGKIRLTGGFDWRSPGVELNDLGYLRQADYIDQNLDFLYWINKPKGILRSYYIGAEQVHHWSYGGENIGDELNINSRIQFKNRWRLDLIFDREFNTIDTRQLRGGPSLRIDNKTRGRINLQTDPGKDVILGFSGYWTRFDDKITQGNYSQFYIQWLISNRFTVTARTTYSNEVDNSQYIMQKEIADKEEYIVGKLDRKTLYTTLRAELFVTPELSLQYYGSPYASTGKFLDYRKVTDSKSKDLNNRYTFLNIEEGDERLLLDENSNLVLNLTEDNQDFNFQEFNSNLVLRWEYKTGSTFYFVWTNNRSRYENVYNPSIGNSLKGISKVAAQNAFMIKLSYWFSL</sequence>
<gene>
    <name evidence="4" type="ORF">GM418_31325</name>
</gene>
<dbReference type="RefSeq" id="WP_158872355.1">
    <property type="nucleotide sequence ID" value="NZ_CP046401.1"/>
</dbReference>
<dbReference type="GO" id="GO:0030246">
    <property type="term" value="F:carbohydrate binding"/>
    <property type="evidence" value="ECO:0007669"/>
    <property type="project" value="InterPro"/>
</dbReference>
<dbReference type="InterPro" id="IPR045670">
    <property type="entry name" value="DUF5916"/>
</dbReference>
<evidence type="ECO:0000313" key="4">
    <source>
        <dbReference type="EMBL" id="QGY47987.1"/>
    </source>
</evidence>
<accession>A0A6I6K5I4</accession>